<evidence type="ECO:0000256" key="1">
    <source>
        <dbReference type="ARBA" id="ARBA00001936"/>
    </source>
</evidence>
<organism evidence="9 10">
    <name type="scientific">Epicoccum nigrum</name>
    <name type="common">Soil fungus</name>
    <name type="synonym">Epicoccum purpurascens</name>
    <dbReference type="NCBI Taxonomy" id="105696"/>
    <lineage>
        <taxon>Eukaryota</taxon>
        <taxon>Fungi</taxon>
        <taxon>Dikarya</taxon>
        <taxon>Ascomycota</taxon>
        <taxon>Pezizomycotina</taxon>
        <taxon>Dothideomycetes</taxon>
        <taxon>Pleosporomycetidae</taxon>
        <taxon>Pleosporales</taxon>
        <taxon>Pleosporineae</taxon>
        <taxon>Didymellaceae</taxon>
        <taxon>Epicoccum</taxon>
    </lineage>
</organism>
<dbReference type="PROSITE" id="PS51462">
    <property type="entry name" value="NUDIX"/>
    <property type="match status" value="1"/>
</dbReference>
<name>A0A1Y2MA10_EPING</name>
<dbReference type="CDD" id="cd18870">
    <property type="entry name" value="NUDIX_AcylCoAdiphos_Nudt19"/>
    <property type="match status" value="1"/>
</dbReference>
<evidence type="ECO:0000256" key="4">
    <source>
        <dbReference type="ARBA" id="ARBA00022801"/>
    </source>
</evidence>
<dbReference type="InterPro" id="IPR000086">
    <property type="entry name" value="NUDIX_hydrolase_dom"/>
</dbReference>
<dbReference type="AlphaFoldDB" id="A0A1Y2MA10"/>
<keyword evidence="6" id="KW-0464">Manganese</keyword>
<dbReference type="PANTHER" id="PTHR12318:SF0">
    <property type="entry name" value="ACYL-COENZYME A DIPHOSPHATASE NUDT19"/>
    <property type="match status" value="1"/>
</dbReference>
<evidence type="ECO:0000256" key="3">
    <source>
        <dbReference type="ARBA" id="ARBA00022723"/>
    </source>
</evidence>
<dbReference type="Gene3D" id="3.90.79.10">
    <property type="entry name" value="Nucleoside Triphosphate Pyrophosphohydrolase"/>
    <property type="match status" value="1"/>
</dbReference>
<dbReference type="InterPro" id="IPR015797">
    <property type="entry name" value="NUDIX_hydrolase-like_dom_sf"/>
</dbReference>
<dbReference type="STRING" id="105696.A0A1Y2MA10"/>
<dbReference type="Proteomes" id="UP000193240">
    <property type="component" value="Unassembled WGS sequence"/>
</dbReference>
<sequence length="439" mass="47883">MLRPSLQSRLLLTNTRLAISRTHCATLSSIAFAPASLSRVRVQSPAALGSGVLLQRKPTIQRRNMSSPADHQPSKKPMKEPPVPRPSSSVLLISPTNQVLLLHRVKKASSFASAHVFPGGALSKTHDGAIPDVNEPARHQDGPAYRLAAIRETFEECGILLAKSKTTGKLFTDISDEEREEGRRAVHSGTTKFTDLLVKWGALPDTESLIPFTRWITPPNVPKRFSTQMYLYFLPLNSTSPTKKTAPAGTPPGSGVEEEDELVIPNPTHDGGIEHTAARFLPPNKWIDLARQNRIILFPPQFFLTLMLSPYLSASVTSPSSPTPSTTELALEREKLMAFLKKPRMYAGRAEVSFAEACISPVVLGKGEYGEKSQDGVGGVDKHTAVLVLDRPGREVEAQGAGRSGIREWVVTTKFKGEGPRDVDVRRREEVLGSGVGKL</sequence>
<feature type="region of interest" description="Disordered" evidence="7">
    <location>
        <begin position="53"/>
        <end position="89"/>
    </location>
</feature>
<dbReference type="InParanoid" id="A0A1Y2MA10"/>
<dbReference type="OMA" id="IIMFPPQ"/>
<reference evidence="9 10" key="1">
    <citation type="journal article" date="2017" name="Genome Announc.">
        <title>Genome sequence of the saprophytic ascomycete Epicoccum nigrum ICMP 19927 strain isolated from New Zealand.</title>
        <authorList>
            <person name="Fokin M."/>
            <person name="Fleetwood D."/>
            <person name="Weir B.S."/>
            <person name="Villas-Boas S.G."/>
        </authorList>
    </citation>
    <scope>NUCLEOTIDE SEQUENCE [LARGE SCALE GENOMIC DNA]</scope>
    <source>
        <strain evidence="9 10">ICMP 19927</strain>
    </source>
</reference>
<evidence type="ECO:0000259" key="8">
    <source>
        <dbReference type="PROSITE" id="PS51462"/>
    </source>
</evidence>
<keyword evidence="3" id="KW-0479">Metal-binding</keyword>
<dbReference type="PANTHER" id="PTHR12318">
    <property type="entry name" value="TESTOSTERONE-REGULATED PROTEIN RP2"/>
    <property type="match status" value="1"/>
</dbReference>
<accession>A0A1Y2MA10</accession>
<dbReference type="EMBL" id="KZ107839">
    <property type="protein sequence ID" value="OSS52852.1"/>
    <property type="molecule type" value="Genomic_DNA"/>
</dbReference>
<evidence type="ECO:0000313" key="10">
    <source>
        <dbReference type="Proteomes" id="UP000193240"/>
    </source>
</evidence>
<keyword evidence="4" id="KW-0378">Hydrolase</keyword>
<dbReference type="GO" id="GO:0046872">
    <property type="term" value="F:metal ion binding"/>
    <property type="evidence" value="ECO:0007669"/>
    <property type="project" value="UniProtKB-KW"/>
</dbReference>
<dbReference type="GO" id="GO:0005739">
    <property type="term" value="C:mitochondrion"/>
    <property type="evidence" value="ECO:0007669"/>
    <property type="project" value="TreeGrafter"/>
</dbReference>
<keyword evidence="10" id="KW-1185">Reference proteome</keyword>
<comment type="cofactor">
    <cofactor evidence="2">
        <name>Mg(2+)</name>
        <dbReference type="ChEBI" id="CHEBI:18420"/>
    </cofactor>
</comment>
<feature type="domain" description="Nudix hydrolase" evidence="8">
    <location>
        <begin position="83"/>
        <end position="304"/>
    </location>
</feature>
<evidence type="ECO:0000256" key="2">
    <source>
        <dbReference type="ARBA" id="ARBA00001946"/>
    </source>
</evidence>
<evidence type="ECO:0000256" key="5">
    <source>
        <dbReference type="ARBA" id="ARBA00022842"/>
    </source>
</evidence>
<evidence type="ECO:0000256" key="6">
    <source>
        <dbReference type="ARBA" id="ARBA00023211"/>
    </source>
</evidence>
<dbReference type="InterPro" id="IPR039121">
    <property type="entry name" value="NUDT19"/>
</dbReference>
<protein>
    <recommendedName>
        <fullName evidence="8">Nudix hydrolase domain-containing protein</fullName>
    </recommendedName>
</protein>
<evidence type="ECO:0000313" key="9">
    <source>
        <dbReference type="EMBL" id="OSS52852.1"/>
    </source>
</evidence>
<evidence type="ECO:0000256" key="7">
    <source>
        <dbReference type="SAM" id="MobiDB-lite"/>
    </source>
</evidence>
<dbReference type="SUPFAM" id="SSF55811">
    <property type="entry name" value="Nudix"/>
    <property type="match status" value="1"/>
</dbReference>
<keyword evidence="5" id="KW-0460">Magnesium</keyword>
<dbReference type="GO" id="GO:0016818">
    <property type="term" value="F:hydrolase activity, acting on acid anhydrides, in phosphorus-containing anhydrides"/>
    <property type="evidence" value="ECO:0007669"/>
    <property type="project" value="InterPro"/>
</dbReference>
<comment type="cofactor">
    <cofactor evidence="1">
        <name>Mn(2+)</name>
        <dbReference type="ChEBI" id="CHEBI:29035"/>
    </cofactor>
</comment>
<proteinExistence type="predicted"/>
<gene>
    <name evidence="9" type="ORF">B5807_02433</name>
</gene>